<reference evidence="12" key="1">
    <citation type="journal article" date="2019" name="MBio">
        <title>Virus Genomes from Deep Sea Sediments Expand the Ocean Megavirome and Support Independent Origins of Viral Gigantism.</title>
        <authorList>
            <person name="Backstrom D."/>
            <person name="Yutin N."/>
            <person name="Jorgensen S.L."/>
            <person name="Dharamshi J."/>
            <person name="Homa F."/>
            <person name="Zaremba-Niedwiedzka K."/>
            <person name="Spang A."/>
            <person name="Wolf Y.I."/>
            <person name="Koonin E.V."/>
            <person name="Ettema T.J."/>
        </authorList>
    </citation>
    <scope>NUCLEOTIDE SEQUENCE</scope>
</reference>
<dbReference type="PROSITE" id="PS51192">
    <property type="entry name" value="HELICASE_ATP_BIND_1"/>
    <property type="match status" value="1"/>
</dbReference>
<dbReference type="EMBL" id="MK500399">
    <property type="protein sequence ID" value="QBK88798.1"/>
    <property type="molecule type" value="Genomic_DNA"/>
</dbReference>
<dbReference type="Pfam" id="PF21010">
    <property type="entry name" value="HA2_C"/>
    <property type="match status" value="1"/>
</dbReference>
<evidence type="ECO:0000256" key="9">
    <source>
        <dbReference type="ARBA" id="ARBA00047984"/>
    </source>
</evidence>
<dbReference type="GO" id="GO:0003724">
    <property type="term" value="F:RNA helicase activity"/>
    <property type="evidence" value="ECO:0007669"/>
    <property type="project" value="UniProtKB-EC"/>
</dbReference>
<dbReference type="GO" id="GO:0006397">
    <property type="term" value="P:mRNA processing"/>
    <property type="evidence" value="ECO:0007669"/>
    <property type="project" value="UniProtKB-KW"/>
</dbReference>
<dbReference type="PANTHER" id="PTHR18934">
    <property type="entry name" value="ATP-DEPENDENT RNA HELICASE"/>
    <property type="match status" value="1"/>
</dbReference>
<keyword evidence="6 12" id="KW-0347">Helicase</keyword>
<dbReference type="GO" id="GO:0016787">
    <property type="term" value="F:hydrolase activity"/>
    <property type="evidence" value="ECO:0007669"/>
    <property type="project" value="UniProtKB-KW"/>
</dbReference>
<dbReference type="Gene3D" id="1.20.120.1080">
    <property type="match status" value="1"/>
</dbReference>
<evidence type="ECO:0000256" key="3">
    <source>
        <dbReference type="ARBA" id="ARBA00022664"/>
    </source>
</evidence>
<evidence type="ECO:0000256" key="8">
    <source>
        <dbReference type="ARBA" id="ARBA00023187"/>
    </source>
</evidence>
<dbReference type="PANTHER" id="PTHR18934:SF109">
    <property type="entry name" value="ATP-DEPENDENT RNA HELICASE DHX15 HOMOLOG"/>
    <property type="match status" value="1"/>
</dbReference>
<dbReference type="InterPro" id="IPR011545">
    <property type="entry name" value="DEAD/DEAH_box_helicase_dom"/>
</dbReference>
<dbReference type="InterPro" id="IPR014001">
    <property type="entry name" value="Helicase_ATP-bd"/>
</dbReference>
<dbReference type="CDD" id="cd18791">
    <property type="entry name" value="SF2_C_RHA"/>
    <property type="match status" value="1"/>
</dbReference>
<accession>A0A481Z001</accession>
<dbReference type="PROSITE" id="PS51194">
    <property type="entry name" value="HELICASE_CTER"/>
    <property type="match status" value="1"/>
</dbReference>
<dbReference type="SMART" id="SM00847">
    <property type="entry name" value="HA2"/>
    <property type="match status" value="1"/>
</dbReference>
<sequence>MDNVGVLDPLGNHDNPLTGKKYSDAYKKLAKVWSQFPAYTSGAKQHIQSIKDNQVIIITAQTGAGKTVLLPKYALHAYNYDTKIFITLPKKIITKAAAEFASKTLDVELGQEVGYVYRGSPKNMRSDNNKLLYGTDGTLISMLLKDPKLPDFDIVIVDEVHERSNNIDFLIFSLRETLKIRPKFRIILMSATIDTSIFQNYFFDFKYKHISIPGRTFPVSSIFLDQPIQPKKFLDKSLSTIIKILKEEKTSKDYNDILVFITSKNEAFRLCRSLFKYLDSKQTEFKIKRKPFCVELFSGVDPKQQELAQDKDLYKESSKYSRKIVVSTNVAESSLTVDGIKYVIDPGLELSSIFDPIYHAKVLEIKMISQAQAIQRKGRSGRTAPGITYHLYTKDQFDNQMEKFPQPDIRVSDLSEESLRFLNRNGMNIKKLIAMFTNFIEPPFEKYIRSGINTLIDIGLVENNEITKLGKTVVEIGSSSIMDGVALVYSKIYNCSYEMTKIVSLVDAIHINIDNLFHIPRKTDNEQKYRKEMEKFNKVRKKFKHKYGDHLSLLNVYTKFENLRKKQKNGDYSKLKKWCKDNYLKYSILKKATRYYHKTRRRIRNINISNIGIDQREDILKTKVDDRILASLLIAYRTNTAVLSHKTYRTTYSKDLSNIKISRYSYLALQKANPKNIFYNEFVISMGRPTLNIVSVIPGLFMKLLD</sequence>
<keyword evidence="4" id="KW-0547">Nucleotide-binding</keyword>
<dbReference type="Pfam" id="PF00271">
    <property type="entry name" value="Helicase_C"/>
    <property type="match status" value="1"/>
</dbReference>
<keyword evidence="7" id="KW-0067">ATP-binding</keyword>
<comment type="catalytic activity">
    <reaction evidence="9">
        <text>ATP + H2O = ADP + phosphate + H(+)</text>
        <dbReference type="Rhea" id="RHEA:13065"/>
        <dbReference type="ChEBI" id="CHEBI:15377"/>
        <dbReference type="ChEBI" id="CHEBI:15378"/>
        <dbReference type="ChEBI" id="CHEBI:30616"/>
        <dbReference type="ChEBI" id="CHEBI:43474"/>
        <dbReference type="ChEBI" id="CHEBI:456216"/>
        <dbReference type="EC" id="3.6.4.13"/>
    </reaction>
</comment>
<dbReference type="GO" id="GO:0003723">
    <property type="term" value="F:RNA binding"/>
    <property type="evidence" value="ECO:0007669"/>
    <property type="project" value="TreeGrafter"/>
</dbReference>
<evidence type="ECO:0000313" key="12">
    <source>
        <dbReference type="EMBL" id="QBK88798.1"/>
    </source>
</evidence>
<dbReference type="Gene3D" id="3.40.50.300">
    <property type="entry name" value="P-loop containing nucleotide triphosphate hydrolases"/>
    <property type="match status" value="2"/>
</dbReference>
<keyword evidence="8" id="KW-0508">mRNA splicing</keyword>
<name>A0A481Z001_9VIRU</name>
<evidence type="ECO:0000256" key="6">
    <source>
        <dbReference type="ARBA" id="ARBA00022806"/>
    </source>
</evidence>
<evidence type="ECO:0000256" key="1">
    <source>
        <dbReference type="ARBA" id="ARBA00008792"/>
    </source>
</evidence>
<dbReference type="InterPro" id="IPR007502">
    <property type="entry name" value="Helicase-assoc_dom"/>
</dbReference>
<evidence type="ECO:0000256" key="4">
    <source>
        <dbReference type="ARBA" id="ARBA00022741"/>
    </source>
</evidence>
<gene>
    <name evidence="12" type="ORF">LCMiAC01_04800</name>
</gene>
<feature type="domain" description="Helicase C-terminal" evidence="11">
    <location>
        <begin position="237"/>
        <end position="420"/>
    </location>
</feature>
<protein>
    <recommendedName>
        <fullName evidence="2">RNA helicase</fullName>
        <ecNumber evidence="2">3.6.4.13</ecNumber>
    </recommendedName>
</protein>
<evidence type="ECO:0000259" key="10">
    <source>
        <dbReference type="PROSITE" id="PS51192"/>
    </source>
</evidence>
<dbReference type="CDD" id="cd17917">
    <property type="entry name" value="DEXHc_RHA-like"/>
    <property type="match status" value="1"/>
</dbReference>
<evidence type="ECO:0000256" key="5">
    <source>
        <dbReference type="ARBA" id="ARBA00022801"/>
    </source>
</evidence>
<dbReference type="SMART" id="SM00487">
    <property type="entry name" value="DEXDc"/>
    <property type="match status" value="1"/>
</dbReference>
<organism evidence="12">
    <name type="scientific">Mimivirus LCMiAC01</name>
    <dbReference type="NCBI Taxonomy" id="2506608"/>
    <lineage>
        <taxon>Viruses</taxon>
        <taxon>Varidnaviria</taxon>
        <taxon>Bamfordvirae</taxon>
        <taxon>Nucleocytoviricota</taxon>
        <taxon>Megaviricetes</taxon>
        <taxon>Imitervirales</taxon>
        <taxon>Mimiviridae</taxon>
        <taxon>Klosneuvirinae</taxon>
    </lineage>
</organism>
<dbReference type="Pfam" id="PF00270">
    <property type="entry name" value="DEAD"/>
    <property type="match status" value="1"/>
</dbReference>
<proteinExistence type="inferred from homology"/>
<evidence type="ECO:0000256" key="7">
    <source>
        <dbReference type="ARBA" id="ARBA00022840"/>
    </source>
</evidence>
<feature type="domain" description="Helicase ATP-binding" evidence="10">
    <location>
        <begin position="47"/>
        <end position="211"/>
    </location>
</feature>
<dbReference type="SUPFAM" id="SSF52540">
    <property type="entry name" value="P-loop containing nucleoside triphosphate hydrolases"/>
    <property type="match status" value="1"/>
</dbReference>
<evidence type="ECO:0000259" key="11">
    <source>
        <dbReference type="PROSITE" id="PS51194"/>
    </source>
</evidence>
<dbReference type="InterPro" id="IPR027417">
    <property type="entry name" value="P-loop_NTPase"/>
</dbReference>
<dbReference type="EC" id="3.6.4.13" evidence="2"/>
<dbReference type="InterPro" id="IPR001650">
    <property type="entry name" value="Helicase_C-like"/>
</dbReference>
<keyword evidence="5" id="KW-0378">Hydrolase</keyword>
<dbReference type="GO" id="GO:0005524">
    <property type="term" value="F:ATP binding"/>
    <property type="evidence" value="ECO:0007669"/>
    <property type="project" value="UniProtKB-KW"/>
</dbReference>
<evidence type="ECO:0000256" key="2">
    <source>
        <dbReference type="ARBA" id="ARBA00012552"/>
    </source>
</evidence>
<dbReference type="GO" id="GO:0008380">
    <property type="term" value="P:RNA splicing"/>
    <property type="evidence" value="ECO:0007669"/>
    <property type="project" value="UniProtKB-KW"/>
</dbReference>
<dbReference type="SMART" id="SM00490">
    <property type="entry name" value="HELICc"/>
    <property type="match status" value="1"/>
</dbReference>
<keyword evidence="3" id="KW-0507">mRNA processing</keyword>
<comment type="similarity">
    <text evidence="1">Belongs to the DEAD box helicase family. DEAH subfamily.</text>
</comment>